<comment type="similarity">
    <text evidence="2">Belongs to the THAP1 family.</text>
</comment>
<dbReference type="InParanoid" id="F4X4P9"/>
<keyword evidence="4 12" id="KW-0863">Zinc-finger</keyword>
<dbReference type="GO" id="GO:0008270">
    <property type="term" value="F:zinc ion binding"/>
    <property type="evidence" value="ECO:0007669"/>
    <property type="project" value="UniProtKB-KW"/>
</dbReference>
<dbReference type="PANTHER" id="PTHR46600:SF1">
    <property type="entry name" value="THAP DOMAIN-CONTAINING PROTEIN 1"/>
    <property type="match status" value="1"/>
</dbReference>
<keyword evidence="7" id="KW-0175">Coiled coil</keyword>
<dbReference type="Gene3D" id="6.20.210.20">
    <property type="entry name" value="THAP domain"/>
    <property type="match status" value="1"/>
</dbReference>
<reference evidence="14" key="1">
    <citation type="submission" date="2011-02" db="EMBL/GenBank/DDBJ databases">
        <title>The genome of the leaf-cutting ant Acromyrmex echinatior suggests key adaptations to social evolution and fungus farming.</title>
        <authorList>
            <person name="Nygaard S."/>
            <person name="Zhang G."/>
        </authorList>
    </citation>
    <scope>NUCLEOTIDE SEQUENCE</scope>
</reference>
<evidence type="ECO:0000256" key="11">
    <source>
        <dbReference type="ARBA" id="ARBA00023306"/>
    </source>
</evidence>
<dbReference type="Proteomes" id="UP000007755">
    <property type="component" value="Unassembled WGS sequence"/>
</dbReference>
<gene>
    <name evidence="14" type="ORF">G5I_13318</name>
</gene>
<evidence type="ECO:0000256" key="1">
    <source>
        <dbReference type="ARBA" id="ARBA00004642"/>
    </source>
</evidence>
<sequence>MPVCIKHCTSRTSHSKTKNVKFFRFPKEAISRQQWLKVSQRTKLNIKVDTAICSNHFDTDCFAMVWTKPRLKNILPARKVQRLKKGCIPTKMLILKKKRKIPESKENIKRKEKNVPTGISTYAKVPGYPYVYKINTRYKQEKHHLQSHKEIVQHVKAETAKNVQNTNLVNINNIKKVNNFFIEEILQHKDLINDTTNVEILEEVNNHDVSIKNGSMKRKAGLLLRKALEKLEEERLNKILERNKKMNMQIKEIYARATQTLQEFKMSCSMDRKKQANTIPIYKRKILTPGQIAKLSTKRRIEWSYEDEVDYAIYLNSLSPKVYKYLTKKKMPLPSVNTLQNWIENINLKN</sequence>
<dbReference type="GO" id="GO:0043565">
    <property type="term" value="F:sequence-specific DNA binding"/>
    <property type="evidence" value="ECO:0007669"/>
    <property type="project" value="InterPro"/>
</dbReference>
<dbReference type="EMBL" id="GL888673">
    <property type="protein sequence ID" value="EGI58567.1"/>
    <property type="molecule type" value="Genomic_DNA"/>
</dbReference>
<dbReference type="Pfam" id="PF05485">
    <property type="entry name" value="THAP"/>
    <property type="match status" value="1"/>
</dbReference>
<feature type="domain" description="THAP-type" evidence="13">
    <location>
        <begin position="1"/>
        <end position="92"/>
    </location>
</feature>
<dbReference type="PANTHER" id="PTHR46600">
    <property type="entry name" value="THAP DOMAIN-CONTAINING"/>
    <property type="match status" value="1"/>
</dbReference>
<dbReference type="InterPro" id="IPR026516">
    <property type="entry name" value="THAP1/10"/>
</dbReference>
<evidence type="ECO:0000256" key="3">
    <source>
        <dbReference type="ARBA" id="ARBA00022723"/>
    </source>
</evidence>
<evidence type="ECO:0000256" key="4">
    <source>
        <dbReference type="ARBA" id="ARBA00022771"/>
    </source>
</evidence>
<keyword evidence="8 12" id="KW-0238">DNA-binding</keyword>
<keyword evidence="11" id="KW-0131">Cell cycle</keyword>
<dbReference type="SMART" id="SM00692">
    <property type="entry name" value="DM3"/>
    <property type="match status" value="1"/>
</dbReference>
<dbReference type="PROSITE" id="PS50950">
    <property type="entry name" value="ZF_THAP"/>
    <property type="match status" value="1"/>
</dbReference>
<comment type="subcellular location">
    <subcellularLocation>
        <location evidence="1">Nucleus</location>
        <location evidence="1">Nucleoplasm</location>
    </subcellularLocation>
</comment>
<evidence type="ECO:0000313" key="15">
    <source>
        <dbReference type="Proteomes" id="UP000007755"/>
    </source>
</evidence>
<dbReference type="KEGG" id="aec:105152785"/>
<evidence type="ECO:0000256" key="8">
    <source>
        <dbReference type="ARBA" id="ARBA00023125"/>
    </source>
</evidence>
<evidence type="ECO:0000256" key="12">
    <source>
        <dbReference type="PROSITE-ProRule" id="PRU00309"/>
    </source>
</evidence>
<accession>F4X4P9</accession>
<keyword evidence="10" id="KW-0539">Nucleus</keyword>
<keyword evidence="5" id="KW-0862">Zinc</keyword>
<protein>
    <recommendedName>
        <fullName evidence="13">THAP-type domain-containing protein</fullName>
    </recommendedName>
</protein>
<evidence type="ECO:0000256" key="10">
    <source>
        <dbReference type="ARBA" id="ARBA00023242"/>
    </source>
</evidence>
<keyword evidence="9" id="KW-0804">Transcription</keyword>
<keyword evidence="6" id="KW-0805">Transcription regulation</keyword>
<organism evidence="15">
    <name type="scientific">Acromyrmex echinatior</name>
    <name type="common">Panamanian leafcutter ant</name>
    <name type="synonym">Acromyrmex octospinosus echinatior</name>
    <dbReference type="NCBI Taxonomy" id="103372"/>
    <lineage>
        <taxon>Eukaryota</taxon>
        <taxon>Metazoa</taxon>
        <taxon>Ecdysozoa</taxon>
        <taxon>Arthropoda</taxon>
        <taxon>Hexapoda</taxon>
        <taxon>Insecta</taxon>
        <taxon>Pterygota</taxon>
        <taxon>Neoptera</taxon>
        <taxon>Endopterygota</taxon>
        <taxon>Hymenoptera</taxon>
        <taxon>Apocrita</taxon>
        <taxon>Aculeata</taxon>
        <taxon>Formicoidea</taxon>
        <taxon>Formicidae</taxon>
        <taxon>Myrmicinae</taxon>
        <taxon>Acromyrmex</taxon>
    </lineage>
</organism>
<dbReference type="SMART" id="SM00980">
    <property type="entry name" value="THAP"/>
    <property type="match status" value="1"/>
</dbReference>
<keyword evidence="3" id="KW-0479">Metal-binding</keyword>
<dbReference type="GO" id="GO:0005654">
    <property type="term" value="C:nucleoplasm"/>
    <property type="evidence" value="ECO:0007669"/>
    <property type="project" value="UniProtKB-SubCell"/>
</dbReference>
<dbReference type="InterPro" id="IPR006612">
    <property type="entry name" value="THAP_Znf"/>
</dbReference>
<name>F4X4P9_ACREC</name>
<proteinExistence type="inferred from homology"/>
<keyword evidence="15" id="KW-1185">Reference proteome</keyword>
<evidence type="ECO:0000256" key="9">
    <source>
        <dbReference type="ARBA" id="ARBA00023163"/>
    </source>
</evidence>
<evidence type="ECO:0000259" key="13">
    <source>
        <dbReference type="PROSITE" id="PS50950"/>
    </source>
</evidence>
<evidence type="ECO:0000256" key="6">
    <source>
        <dbReference type="ARBA" id="ARBA00023015"/>
    </source>
</evidence>
<evidence type="ECO:0000256" key="5">
    <source>
        <dbReference type="ARBA" id="ARBA00022833"/>
    </source>
</evidence>
<dbReference type="OrthoDB" id="7574697at2759"/>
<evidence type="ECO:0000256" key="7">
    <source>
        <dbReference type="ARBA" id="ARBA00023054"/>
    </source>
</evidence>
<dbReference type="AlphaFoldDB" id="F4X4P9"/>
<evidence type="ECO:0000256" key="2">
    <source>
        <dbReference type="ARBA" id="ARBA00006177"/>
    </source>
</evidence>
<dbReference type="InterPro" id="IPR038441">
    <property type="entry name" value="THAP_Znf_sf"/>
</dbReference>
<dbReference type="SUPFAM" id="SSF57716">
    <property type="entry name" value="Glucocorticoid receptor-like (DNA-binding domain)"/>
    <property type="match status" value="1"/>
</dbReference>
<evidence type="ECO:0000313" key="14">
    <source>
        <dbReference type="EMBL" id="EGI58567.1"/>
    </source>
</evidence>